<gene>
    <name evidence="2" type="ORF">G3446_00525</name>
</gene>
<accession>A0A6M0JTY6</accession>
<evidence type="ECO:0000313" key="2">
    <source>
        <dbReference type="EMBL" id="NEV60391.1"/>
    </source>
</evidence>
<keyword evidence="1" id="KW-0732">Signal</keyword>
<dbReference type="AlphaFoldDB" id="A0A6M0JTY6"/>
<dbReference type="Proteomes" id="UP000483379">
    <property type="component" value="Unassembled WGS sequence"/>
</dbReference>
<name>A0A6M0JTY6_9GAMM</name>
<reference evidence="2 3" key="1">
    <citation type="submission" date="2020-02" db="EMBL/GenBank/DDBJ databases">
        <title>Genome sequences of Thiorhodococcus mannitoliphagus and Thiorhodococcus minor, purple sulfur photosynthetic bacteria in the gammaproteobacterial family, Chromatiaceae.</title>
        <authorList>
            <person name="Aviles F.A."/>
            <person name="Meyer T.E."/>
            <person name="Kyndt J.A."/>
        </authorList>
    </citation>
    <scope>NUCLEOTIDE SEQUENCE [LARGE SCALE GENOMIC DNA]</scope>
    <source>
        <strain evidence="2 3">DSM 11518</strain>
    </source>
</reference>
<organism evidence="2 3">
    <name type="scientific">Thiorhodococcus minor</name>
    <dbReference type="NCBI Taxonomy" id="57489"/>
    <lineage>
        <taxon>Bacteria</taxon>
        <taxon>Pseudomonadati</taxon>
        <taxon>Pseudomonadota</taxon>
        <taxon>Gammaproteobacteria</taxon>
        <taxon>Chromatiales</taxon>
        <taxon>Chromatiaceae</taxon>
        <taxon>Thiorhodococcus</taxon>
    </lineage>
</organism>
<feature type="signal peptide" evidence="1">
    <location>
        <begin position="1"/>
        <end position="27"/>
    </location>
</feature>
<dbReference type="InterPro" id="IPR010927">
    <property type="entry name" value="T4SS_TraH"/>
</dbReference>
<comment type="caution">
    <text evidence="2">The sequence shown here is derived from an EMBL/GenBank/DDBJ whole genome shotgun (WGS) entry which is preliminary data.</text>
</comment>
<evidence type="ECO:0000313" key="3">
    <source>
        <dbReference type="Proteomes" id="UP000483379"/>
    </source>
</evidence>
<dbReference type="Pfam" id="PF06122">
    <property type="entry name" value="TraH"/>
    <property type="match status" value="1"/>
</dbReference>
<protein>
    <submittedName>
        <fullName evidence="2">Conjugal transfer protein TraH</fullName>
    </submittedName>
</protein>
<dbReference type="RefSeq" id="WP_164450433.1">
    <property type="nucleotide sequence ID" value="NZ_JAAIJQ010000001.1"/>
</dbReference>
<evidence type="ECO:0000256" key="1">
    <source>
        <dbReference type="SAM" id="SignalP"/>
    </source>
</evidence>
<proteinExistence type="predicted"/>
<feature type="chain" id="PRO_5026895930" evidence="1">
    <location>
        <begin position="28"/>
        <end position="482"/>
    </location>
</feature>
<sequence>MPSQSIRSRRWLLVVSCCVVASTPVHADLDAEMEAMFGTLVNVTEPTAHMGQRRGVFSAGSVVTRNRIVDTNLVSFVPPSFEAGCGGIDLFGGSFSFINVEQFTNLLRAIASNAAGYAFQLALTTMAPSAAEIIEQLQKKVQQMNQLFGSSCQLAQGIVNDTASALTGKRVGEASLMADLYELGDVFENRSTVTGKGPLETVYEQVPAAAAEQFEGNLVWKALTDAEVQGWYSHGDQALLEALMSLTGSLIVGSAEGGLKDAPGGGVNLPTTFLPPTLTVSDLLYGSGEGDTQRVVVWRCASLSECRDPSKAEITLEGLVPHVRALLVGDVSRVGLIDKFRLGVEELSAEEKGFMEHAPLGLGGGIRTLARLEPGMAQGFADRAAPMLAVEMLQTLVRDLLGSVRLATGSLQHTHTTQLLQHLDAVREDVWTESSTLTQRYGNPNELLETYRNLLAQYKAPSYLELMQAAPGETSAEADGSP</sequence>
<dbReference type="EMBL" id="JAAIJQ010000001">
    <property type="protein sequence ID" value="NEV60391.1"/>
    <property type="molecule type" value="Genomic_DNA"/>
</dbReference>
<keyword evidence="3" id="KW-1185">Reference proteome</keyword>